<keyword evidence="1" id="KW-1133">Transmembrane helix</keyword>
<name>A0A354M4F3_9BACT</name>
<dbReference type="PANTHER" id="PTHR30273:SF2">
    <property type="entry name" value="PROTEIN FECR"/>
    <property type="match status" value="1"/>
</dbReference>
<dbReference type="Pfam" id="PF04773">
    <property type="entry name" value="FecR"/>
    <property type="match status" value="1"/>
</dbReference>
<evidence type="ECO:0000259" key="3">
    <source>
        <dbReference type="Pfam" id="PF16344"/>
    </source>
</evidence>
<dbReference type="InterPro" id="IPR012373">
    <property type="entry name" value="Ferrdict_sens_TM"/>
</dbReference>
<keyword evidence="1" id="KW-0472">Membrane</keyword>
<dbReference type="Pfam" id="PF16344">
    <property type="entry name" value="FecR_C"/>
    <property type="match status" value="1"/>
</dbReference>
<dbReference type="PIRSF" id="PIRSF018266">
    <property type="entry name" value="FecR"/>
    <property type="match status" value="1"/>
</dbReference>
<comment type="caution">
    <text evidence="4">The sequence shown here is derived from an EMBL/GenBank/DDBJ whole genome shotgun (WGS) entry which is preliminary data.</text>
</comment>
<dbReference type="EMBL" id="DNWC01000137">
    <property type="protein sequence ID" value="HBJ09392.1"/>
    <property type="molecule type" value="Genomic_DNA"/>
</dbReference>
<evidence type="ECO:0000313" key="5">
    <source>
        <dbReference type="Proteomes" id="UP000262954"/>
    </source>
</evidence>
<reference evidence="4 5" key="1">
    <citation type="journal article" date="2018" name="Nat. Biotechnol.">
        <title>A standardized bacterial taxonomy based on genome phylogeny substantially revises the tree of life.</title>
        <authorList>
            <person name="Parks D.H."/>
            <person name="Chuvochina M."/>
            <person name="Waite D.W."/>
            <person name="Rinke C."/>
            <person name="Skarshewski A."/>
            <person name="Chaumeil P.A."/>
            <person name="Hugenholtz P."/>
        </authorList>
    </citation>
    <scope>NUCLEOTIDE SEQUENCE [LARGE SCALE GENOMIC DNA]</scope>
    <source>
        <strain evidence="4">UBA11482</strain>
    </source>
</reference>
<sequence>MVKNLRMKVDIIPWYLIIKHLKRETSDEEEKLFAIWLKEDKNREIFSSLQKMWQEIVAEVSDYNPDTQYYWVKMKERIQQNTESSKRFSFRSHWRIFAVAASILLVLSFSTTLFLWKVKSVDKPCLAQIYSTISGKSKVILPDGTEVWLHNNTTLSYNNDFGEKERRVSLDGEAFFSVTKNADKPFIVNADKLNVQVYGTRFNVECFSGKENILVSLLEGSVALYTDEDRKTFLKPDQTGIYNKRLSSLSVEKDDVAYTASWATETVRFEGESLAQVCKYLSRWYNVEIEVDPQVSDHYAYTFTVREEPLEEILRLISKTNPVSYSFDGKRRIFIYPVGESHR</sequence>
<keyword evidence="1" id="KW-0812">Transmembrane</keyword>
<evidence type="ECO:0000259" key="2">
    <source>
        <dbReference type="Pfam" id="PF04773"/>
    </source>
</evidence>
<proteinExistence type="predicted"/>
<protein>
    <recommendedName>
        <fullName evidence="6">DUF4974 domain-containing protein</fullName>
    </recommendedName>
</protein>
<dbReference type="InterPro" id="IPR006860">
    <property type="entry name" value="FecR"/>
</dbReference>
<feature type="domain" description="FecR protein" evidence="2">
    <location>
        <begin position="134"/>
        <end position="222"/>
    </location>
</feature>
<accession>A0A354M4F3</accession>
<organism evidence="4 5">
    <name type="scientific">Coprobacter fastidiosus</name>
    <dbReference type="NCBI Taxonomy" id="1099853"/>
    <lineage>
        <taxon>Bacteria</taxon>
        <taxon>Pseudomonadati</taxon>
        <taxon>Bacteroidota</taxon>
        <taxon>Bacteroidia</taxon>
        <taxon>Bacteroidales</taxon>
        <taxon>Barnesiellaceae</taxon>
        <taxon>Coprobacter</taxon>
    </lineage>
</organism>
<dbReference type="PANTHER" id="PTHR30273">
    <property type="entry name" value="PERIPLASMIC SIGNAL SENSOR AND SIGMA FACTOR ACTIVATOR FECR-RELATED"/>
    <property type="match status" value="1"/>
</dbReference>
<dbReference type="Gene3D" id="3.55.50.30">
    <property type="match status" value="1"/>
</dbReference>
<feature type="domain" description="Protein FecR C-terminal" evidence="3">
    <location>
        <begin position="268"/>
        <end position="331"/>
    </location>
</feature>
<dbReference type="Proteomes" id="UP000262954">
    <property type="component" value="Unassembled WGS sequence"/>
</dbReference>
<gene>
    <name evidence="4" type="ORF">DDY73_10365</name>
</gene>
<evidence type="ECO:0000313" key="4">
    <source>
        <dbReference type="EMBL" id="HBJ09392.1"/>
    </source>
</evidence>
<feature type="transmembrane region" description="Helical" evidence="1">
    <location>
        <begin position="96"/>
        <end position="116"/>
    </location>
</feature>
<dbReference type="GO" id="GO:0016989">
    <property type="term" value="F:sigma factor antagonist activity"/>
    <property type="evidence" value="ECO:0007669"/>
    <property type="project" value="TreeGrafter"/>
</dbReference>
<dbReference type="AlphaFoldDB" id="A0A354M4F3"/>
<dbReference type="Gene3D" id="2.60.120.1440">
    <property type="match status" value="1"/>
</dbReference>
<evidence type="ECO:0000256" key="1">
    <source>
        <dbReference type="SAM" id="Phobius"/>
    </source>
</evidence>
<dbReference type="InterPro" id="IPR032508">
    <property type="entry name" value="FecR_C"/>
</dbReference>
<evidence type="ECO:0008006" key="6">
    <source>
        <dbReference type="Google" id="ProtNLM"/>
    </source>
</evidence>